<dbReference type="Pfam" id="PF08263">
    <property type="entry name" value="LRRNT_2"/>
    <property type="match status" value="1"/>
</dbReference>
<name>A0A3S3E6B0_9NOCA</name>
<accession>A0A3S3E6B0</accession>
<evidence type="ECO:0000313" key="2">
    <source>
        <dbReference type="EMBL" id="RVW06747.1"/>
    </source>
</evidence>
<dbReference type="Proteomes" id="UP000284333">
    <property type="component" value="Unassembled WGS sequence"/>
</dbReference>
<evidence type="ECO:0000259" key="1">
    <source>
        <dbReference type="Pfam" id="PF08263"/>
    </source>
</evidence>
<keyword evidence="3" id="KW-1185">Reference proteome</keyword>
<proteinExistence type="predicted"/>
<evidence type="ECO:0000313" key="3">
    <source>
        <dbReference type="Proteomes" id="UP000284333"/>
    </source>
</evidence>
<protein>
    <recommendedName>
        <fullName evidence="1">Leucine-rich repeat-containing N-terminal plant-type domain-containing protein</fullName>
    </recommendedName>
</protein>
<dbReference type="AlphaFoldDB" id="A0A3S3E6B0"/>
<gene>
    <name evidence="2" type="ORF">EF834_02220</name>
</gene>
<sequence>MRRRRPLVTPTPRSWARSTTSPCRWVRVSVR</sequence>
<dbReference type="EMBL" id="RKLN01000001">
    <property type="protein sequence ID" value="RVW06747.1"/>
    <property type="molecule type" value="Genomic_DNA"/>
</dbReference>
<comment type="caution">
    <text evidence="2">The sequence shown here is derived from an EMBL/GenBank/DDBJ whole genome shotgun (WGS) entry which is preliminary data.</text>
</comment>
<reference evidence="2 3" key="1">
    <citation type="submission" date="2018-11" db="EMBL/GenBank/DDBJ databases">
        <title>Rhodococcus spongicola sp. nov. and Rhodococcus xishaensis sp. nov. from marine sponges.</title>
        <authorList>
            <person name="Li L."/>
            <person name="Lin H.W."/>
        </authorList>
    </citation>
    <scope>NUCLEOTIDE SEQUENCE [LARGE SCALE GENOMIC DNA]</scope>
    <source>
        <strain evidence="2 3">LHW50502</strain>
    </source>
</reference>
<dbReference type="InterPro" id="IPR013210">
    <property type="entry name" value="LRR_N_plant-typ"/>
</dbReference>
<organism evidence="2 3">
    <name type="scientific">Rhodococcus spongiicola</name>
    <dbReference type="NCBI Taxonomy" id="2487352"/>
    <lineage>
        <taxon>Bacteria</taxon>
        <taxon>Bacillati</taxon>
        <taxon>Actinomycetota</taxon>
        <taxon>Actinomycetes</taxon>
        <taxon>Mycobacteriales</taxon>
        <taxon>Nocardiaceae</taxon>
        <taxon>Rhodococcus</taxon>
    </lineage>
</organism>
<feature type="domain" description="Leucine-rich repeat-containing N-terminal plant-type" evidence="1">
    <location>
        <begin position="10"/>
        <end position="29"/>
    </location>
</feature>